<dbReference type="InterPro" id="IPR029021">
    <property type="entry name" value="Prot-tyrosine_phosphatase-like"/>
</dbReference>
<feature type="domain" description="Myotubularin phosphatase" evidence="2">
    <location>
        <begin position="1"/>
        <end position="71"/>
    </location>
</feature>
<comment type="caution">
    <text evidence="3">The sequence shown here is derived from an EMBL/GenBank/DDBJ whole genome shotgun (WGS) entry which is preliminary data.</text>
</comment>
<name>A0A9D4DP66_DREPO</name>
<dbReference type="PROSITE" id="PS51339">
    <property type="entry name" value="PPASE_MYOTUBULARIN"/>
    <property type="match status" value="1"/>
</dbReference>
<dbReference type="Proteomes" id="UP000828390">
    <property type="component" value="Unassembled WGS sequence"/>
</dbReference>
<dbReference type="PANTHER" id="PTHR10807:SF73">
    <property type="entry name" value="LD06050P"/>
    <property type="match status" value="1"/>
</dbReference>
<protein>
    <recommendedName>
        <fullName evidence="2">Myotubularin phosphatase domain-containing protein</fullName>
    </recommendedName>
</protein>
<dbReference type="GO" id="GO:0106018">
    <property type="term" value="F:phosphatidylinositol-3,5-bisphosphate phosphatase activity"/>
    <property type="evidence" value="ECO:0007669"/>
    <property type="project" value="TreeGrafter"/>
</dbReference>
<dbReference type="GO" id="GO:0004438">
    <property type="term" value="F:phosphatidylinositol-3-phosphate phosphatase activity"/>
    <property type="evidence" value="ECO:0007669"/>
    <property type="project" value="TreeGrafter"/>
</dbReference>
<dbReference type="GO" id="GO:0005737">
    <property type="term" value="C:cytoplasm"/>
    <property type="evidence" value="ECO:0007669"/>
    <property type="project" value="TreeGrafter"/>
</dbReference>
<dbReference type="AlphaFoldDB" id="A0A9D4DP66"/>
<organism evidence="3 4">
    <name type="scientific">Dreissena polymorpha</name>
    <name type="common">Zebra mussel</name>
    <name type="synonym">Mytilus polymorpha</name>
    <dbReference type="NCBI Taxonomy" id="45954"/>
    <lineage>
        <taxon>Eukaryota</taxon>
        <taxon>Metazoa</taxon>
        <taxon>Spiralia</taxon>
        <taxon>Lophotrochozoa</taxon>
        <taxon>Mollusca</taxon>
        <taxon>Bivalvia</taxon>
        <taxon>Autobranchia</taxon>
        <taxon>Heteroconchia</taxon>
        <taxon>Euheterodonta</taxon>
        <taxon>Imparidentia</taxon>
        <taxon>Neoheterodontei</taxon>
        <taxon>Myida</taxon>
        <taxon>Dreissenoidea</taxon>
        <taxon>Dreissenidae</taxon>
        <taxon>Dreissena</taxon>
    </lineage>
</organism>
<dbReference type="GO" id="GO:0010507">
    <property type="term" value="P:negative regulation of autophagy"/>
    <property type="evidence" value="ECO:0007669"/>
    <property type="project" value="TreeGrafter"/>
</dbReference>
<reference evidence="3" key="2">
    <citation type="submission" date="2020-11" db="EMBL/GenBank/DDBJ databases">
        <authorList>
            <person name="McCartney M.A."/>
            <person name="Auch B."/>
            <person name="Kono T."/>
            <person name="Mallez S."/>
            <person name="Becker A."/>
            <person name="Gohl D.M."/>
            <person name="Silverstein K.A.T."/>
            <person name="Koren S."/>
            <person name="Bechman K.B."/>
            <person name="Herman A."/>
            <person name="Abrahante J.E."/>
            <person name="Garbe J."/>
        </authorList>
    </citation>
    <scope>NUCLEOTIDE SEQUENCE</scope>
    <source>
        <strain evidence="3">Duluth1</strain>
        <tissue evidence="3">Whole animal</tissue>
    </source>
</reference>
<accession>A0A9D4DP66</accession>
<dbReference type="SUPFAM" id="SSF52799">
    <property type="entry name" value="(Phosphotyrosine protein) phosphatases II"/>
    <property type="match status" value="1"/>
</dbReference>
<dbReference type="InterPro" id="IPR030564">
    <property type="entry name" value="Myotubularin"/>
</dbReference>
<keyword evidence="4" id="KW-1185">Reference proteome</keyword>
<evidence type="ECO:0000313" key="3">
    <source>
        <dbReference type="EMBL" id="KAH3752879.1"/>
    </source>
</evidence>
<sequence>MDHDCRPFTGFEALIEREWLQGGHPFSDRCAKSAHAVTRQRQESPCSCSSLTVSGRFGSSFHVHLSSQRIF</sequence>
<dbReference type="GO" id="GO:0019903">
    <property type="term" value="F:protein phosphatase binding"/>
    <property type="evidence" value="ECO:0007669"/>
    <property type="project" value="TreeGrafter"/>
</dbReference>
<dbReference type="InterPro" id="IPR010569">
    <property type="entry name" value="Myotubularin-like_Pase_dom"/>
</dbReference>
<reference evidence="3" key="1">
    <citation type="journal article" date="2019" name="bioRxiv">
        <title>The Genome of the Zebra Mussel, Dreissena polymorpha: A Resource for Invasive Species Research.</title>
        <authorList>
            <person name="McCartney M.A."/>
            <person name="Auch B."/>
            <person name="Kono T."/>
            <person name="Mallez S."/>
            <person name="Zhang Y."/>
            <person name="Obille A."/>
            <person name="Becker A."/>
            <person name="Abrahante J.E."/>
            <person name="Garbe J."/>
            <person name="Badalamenti J.P."/>
            <person name="Herman A."/>
            <person name="Mangelson H."/>
            <person name="Liachko I."/>
            <person name="Sullivan S."/>
            <person name="Sone E.D."/>
            <person name="Koren S."/>
            <person name="Silverstein K.A.T."/>
            <person name="Beckman K.B."/>
            <person name="Gohl D.M."/>
        </authorList>
    </citation>
    <scope>NUCLEOTIDE SEQUENCE</scope>
    <source>
        <strain evidence="3">Duluth1</strain>
        <tissue evidence="3">Whole animal</tissue>
    </source>
</reference>
<evidence type="ECO:0000313" key="4">
    <source>
        <dbReference type="Proteomes" id="UP000828390"/>
    </source>
</evidence>
<dbReference type="Pfam" id="PF06602">
    <property type="entry name" value="Myotub-related"/>
    <property type="match status" value="1"/>
</dbReference>
<dbReference type="PANTHER" id="PTHR10807">
    <property type="entry name" value="MYOTUBULARIN-RELATED"/>
    <property type="match status" value="1"/>
</dbReference>
<gene>
    <name evidence="3" type="ORF">DPMN_187505</name>
</gene>
<evidence type="ECO:0000259" key="2">
    <source>
        <dbReference type="PROSITE" id="PS51339"/>
    </source>
</evidence>
<comment type="similarity">
    <text evidence="1">Belongs to the protein-tyrosine phosphatase family. Non-receptor class myotubularin subfamily.</text>
</comment>
<dbReference type="GO" id="GO:0046856">
    <property type="term" value="P:phosphatidylinositol dephosphorylation"/>
    <property type="evidence" value="ECO:0007669"/>
    <property type="project" value="TreeGrafter"/>
</dbReference>
<dbReference type="EMBL" id="JAIWYP010000010">
    <property type="protein sequence ID" value="KAH3752879.1"/>
    <property type="molecule type" value="Genomic_DNA"/>
</dbReference>
<proteinExistence type="inferred from homology"/>
<evidence type="ECO:0000256" key="1">
    <source>
        <dbReference type="ARBA" id="ARBA00007471"/>
    </source>
</evidence>